<dbReference type="EMBL" id="BFAD01000008">
    <property type="protein sequence ID" value="GBE86049.1"/>
    <property type="molecule type" value="Genomic_DNA"/>
</dbReference>
<gene>
    <name evidence="2" type="ORF">SCP_0805730</name>
</gene>
<feature type="compositionally biased region" description="Low complexity" evidence="1">
    <location>
        <begin position="262"/>
        <end position="302"/>
    </location>
</feature>
<feature type="region of interest" description="Disordered" evidence="1">
    <location>
        <begin position="332"/>
        <end position="434"/>
    </location>
</feature>
<dbReference type="GeneID" id="38782966"/>
<dbReference type="RefSeq" id="XP_027616962.1">
    <property type="nucleotide sequence ID" value="XM_027761161.1"/>
</dbReference>
<sequence>MARYIRKSDRWTPGMDVVELSACPALRQDSPSALVMAEQPSASFARPNMPGDPVSVMVLVEDSLTMLAKWDAIRDFYLPTLLESLRIADLTVPMRVWWFTNSPAFEVPLMTTIGGMSQVDHIPDLQLGHNACVGISTTTIRRSIDLFVTAVDKQRCTRHCILIASCLLGSSPASNHTGIDSPQSIAVTLSQEDIRLHLMNDSGPRSEPFYDFFKRTLYYGEYQEVPVWFHVEQTLSIHLSCAPANPVIEALAPVLNAVPQDSPASLSSSPEQSLSSPTSLPSSPIKDTPAAARKSQSSTTTSRSKKSRKAEATTYSDSRGLVSFLQQMHGLTKKRTYGAKPAKRSLSDLRSSTATRPILPRLDISTTPSYTFPVLTNATGTDAPHPEPAPSPIHTQSSSLVNRGSADDRRARRRVPYLPTPPAIESSSSDSYLTSSSSSAAALRSLEAMSPRLTEFHTMDQLHGMSSERPPDCQTLEHDGDIMASPTHYRVQPTSATWSQNRYLSYSTPASPLTAAPAYPGWGVPCQQPQPQLQLDASNSNEHPPSLPFGGPSILGQDASTPPLPSPSLTAPTSTSDNADDQPFVVTPEYEAFVHARFEEVKRHTSLAVSTSVPAPAPGLYPYSADSRIRQAQYIPLPHQPVAFNQGGYLGQQNEGMFLGTAAAAATDLNYGQSQGPVRPWSEYGPSSAWYPS</sequence>
<comment type="caution">
    <text evidence="2">The sequence shown here is derived from an EMBL/GenBank/DDBJ whole genome shotgun (WGS) entry which is preliminary data.</text>
</comment>
<dbReference type="AlphaFoldDB" id="A0A401GV37"/>
<feature type="region of interest" description="Disordered" evidence="1">
    <location>
        <begin position="260"/>
        <end position="315"/>
    </location>
</feature>
<protein>
    <submittedName>
        <fullName evidence="2">Uncharacterized protein</fullName>
    </submittedName>
</protein>
<feature type="compositionally biased region" description="Polar residues" evidence="1">
    <location>
        <begin position="393"/>
        <end position="402"/>
    </location>
</feature>
<feature type="region of interest" description="Disordered" evidence="1">
    <location>
        <begin position="674"/>
        <end position="693"/>
    </location>
</feature>
<organism evidence="2 3">
    <name type="scientific">Sparassis crispa</name>
    <dbReference type="NCBI Taxonomy" id="139825"/>
    <lineage>
        <taxon>Eukaryota</taxon>
        <taxon>Fungi</taxon>
        <taxon>Dikarya</taxon>
        <taxon>Basidiomycota</taxon>
        <taxon>Agaricomycotina</taxon>
        <taxon>Agaricomycetes</taxon>
        <taxon>Polyporales</taxon>
        <taxon>Sparassidaceae</taxon>
        <taxon>Sparassis</taxon>
    </lineage>
</organism>
<proteinExistence type="predicted"/>
<dbReference type="Proteomes" id="UP000287166">
    <property type="component" value="Unassembled WGS sequence"/>
</dbReference>
<dbReference type="InParanoid" id="A0A401GV37"/>
<dbReference type="OrthoDB" id="3263163at2759"/>
<evidence type="ECO:0000313" key="3">
    <source>
        <dbReference type="Proteomes" id="UP000287166"/>
    </source>
</evidence>
<feature type="compositionally biased region" description="Polar residues" evidence="1">
    <location>
        <begin position="364"/>
        <end position="380"/>
    </location>
</feature>
<feature type="compositionally biased region" description="Basic residues" evidence="1">
    <location>
        <begin position="332"/>
        <end position="343"/>
    </location>
</feature>
<feature type="region of interest" description="Disordered" evidence="1">
    <location>
        <begin position="522"/>
        <end position="582"/>
    </location>
</feature>
<evidence type="ECO:0000256" key="1">
    <source>
        <dbReference type="SAM" id="MobiDB-lite"/>
    </source>
</evidence>
<keyword evidence="3" id="KW-1185">Reference proteome</keyword>
<name>A0A401GV37_9APHY</name>
<evidence type="ECO:0000313" key="2">
    <source>
        <dbReference type="EMBL" id="GBE86049.1"/>
    </source>
</evidence>
<feature type="compositionally biased region" description="Low complexity" evidence="1">
    <location>
        <begin position="567"/>
        <end position="576"/>
    </location>
</feature>
<accession>A0A401GV37</accession>
<reference evidence="2 3" key="1">
    <citation type="journal article" date="2018" name="Sci. Rep.">
        <title>Genome sequence of the cauliflower mushroom Sparassis crispa (Hanabiratake) and its association with beneficial usage.</title>
        <authorList>
            <person name="Kiyama R."/>
            <person name="Furutani Y."/>
            <person name="Kawaguchi K."/>
            <person name="Nakanishi T."/>
        </authorList>
    </citation>
    <scope>NUCLEOTIDE SEQUENCE [LARGE SCALE GENOMIC DNA]</scope>
</reference>